<sequence>MTKARGRVPAIVAFSFLIIAFILFLAGGILIAKNYGEIYKRGSNVIDTLVTLIKNGNKNAINATDLNTIADAFKENFEEFRKALLAFWEYMITLKTAWILIASGLVLGTVAWLLSFVVLFITNGKRSTVAKVLLLISLPLPLLMPLVWMIGLIFAMTVTKWNAAIKANGQIEFA</sequence>
<keyword evidence="1" id="KW-1133">Transmembrane helix</keyword>
<evidence type="ECO:0000313" key="3">
    <source>
        <dbReference type="Proteomes" id="UP000319776"/>
    </source>
</evidence>
<accession>A0A501XAB0</accession>
<dbReference type="AlphaFoldDB" id="A0A501XAB0"/>
<proteinExistence type="predicted"/>
<evidence type="ECO:0000256" key="1">
    <source>
        <dbReference type="SAM" id="Phobius"/>
    </source>
</evidence>
<reference evidence="2 3" key="1">
    <citation type="submission" date="2019-06" db="EMBL/GenBank/DDBJ databases">
        <title>Mycoplasma falconis type strain whole genome sequence.</title>
        <authorList>
            <person name="Spergser J."/>
        </authorList>
    </citation>
    <scope>NUCLEOTIDE SEQUENCE [LARGE SCALE GENOMIC DNA]</scope>
    <source>
        <strain evidence="2 3">ATCC 51372</strain>
    </source>
</reference>
<keyword evidence="1" id="KW-0812">Transmembrane</keyword>
<keyword evidence="3" id="KW-1185">Reference proteome</keyword>
<dbReference type="EMBL" id="VFSS01000003">
    <property type="protein sequence ID" value="TPE57568.1"/>
    <property type="molecule type" value="Genomic_DNA"/>
</dbReference>
<dbReference type="RefSeq" id="WP_140781220.1">
    <property type="nucleotide sequence ID" value="NZ_VFSS01000003.1"/>
</dbReference>
<protein>
    <submittedName>
        <fullName evidence="2">Uncharacterized protein</fullName>
    </submittedName>
</protein>
<organism evidence="2 3">
    <name type="scientific">[Mycoplasma] falconis</name>
    <dbReference type="NCBI Taxonomy" id="92403"/>
    <lineage>
        <taxon>Bacteria</taxon>
        <taxon>Bacillati</taxon>
        <taxon>Mycoplasmatota</taxon>
        <taxon>Mycoplasmoidales</taxon>
        <taxon>Metamycoplasmataceae</taxon>
        <taxon>Metamycoplasma</taxon>
    </lineage>
</organism>
<name>A0A501XAB0_9BACT</name>
<feature type="transmembrane region" description="Helical" evidence="1">
    <location>
        <begin position="133"/>
        <end position="156"/>
    </location>
</feature>
<evidence type="ECO:0000313" key="2">
    <source>
        <dbReference type="EMBL" id="TPE57568.1"/>
    </source>
</evidence>
<comment type="caution">
    <text evidence="2">The sequence shown here is derived from an EMBL/GenBank/DDBJ whole genome shotgun (WGS) entry which is preliminary data.</text>
</comment>
<gene>
    <name evidence="2" type="ORF">FJO69_01390</name>
</gene>
<dbReference type="Proteomes" id="UP000319776">
    <property type="component" value="Unassembled WGS sequence"/>
</dbReference>
<feature type="transmembrane region" description="Helical" evidence="1">
    <location>
        <begin position="97"/>
        <end position="121"/>
    </location>
</feature>
<keyword evidence="1" id="KW-0472">Membrane</keyword>
<feature type="transmembrane region" description="Helical" evidence="1">
    <location>
        <begin position="12"/>
        <end position="32"/>
    </location>
</feature>